<protein>
    <submittedName>
        <fullName evidence="1">Uncharacterized protein</fullName>
    </submittedName>
</protein>
<dbReference type="EMBL" id="JARKIB010000087">
    <property type="protein sequence ID" value="KAJ7744350.1"/>
    <property type="molecule type" value="Genomic_DNA"/>
</dbReference>
<reference evidence="1" key="1">
    <citation type="submission" date="2023-03" db="EMBL/GenBank/DDBJ databases">
        <title>Massive genome expansion in bonnet fungi (Mycena s.s.) driven by repeated elements and novel gene families across ecological guilds.</title>
        <authorList>
            <consortium name="Lawrence Berkeley National Laboratory"/>
            <person name="Harder C.B."/>
            <person name="Miyauchi S."/>
            <person name="Viragh M."/>
            <person name="Kuo A."/>
            <person name="Thoen E."/>
            <person name="Andreopoulos B."/>
            <person name="Lu D."/>
            <person name="Skrede I."/>
            <person name="Drula E."/>
            <person name="Henrissat B."/>
            <person name="Morin E."/>
            <person name="Kohler A."/>
            <person name="Barry K."/>
            <person name="LaButti K."/>
            <person name="Morin E."/>
            <person name="Salamov A."/>
            <person name="Lipzen A."/>
            <person name="Mereny Z."/>
            <person name="Hegedus B."/>
            <person name="Baldrian P."/>
            <person name="Stursova M."/>
            <person name="Weitz H."/>
            <person name="Taylor A."/>
            <person name="Grigoriev I.V."/>
            <person name="Nagy L.G."/>
            <person name="Martin F."/>
            <person name="Kauserud H."/>
        </authorList>
    </citation>
    <scope>NUCLEOTIDE SEQUENCE</scope>
    <source>
        <strain evidence="1">CBHHK182m</strain>
    </source>
</reference>
<proteinExistence type="predicted"/>
<organism evidence="1 2">
    <name type="scientific">Mycena metata</name>
    <dbReference type="NCBI Taxonomy" id="1033252"/>
    <lineage>
        <taxon>Eukaryota</taxon>
        <taxon>Fungi</taxon>
        <taxon>Dikarya</taxon>
        <taxon>Basidiomycota</taxon>
        <taxon>Agaricomycotina</taxon>
        <taxon>Agaricomycetes</taxon>
        <taxon>Agaricomycetidae</taxon>
        <taxon>Agaricales</taxon>
        <taxon>Marasmiineae</taxon>
        <taxon>Mycenaceae</taxon>
        <taxon>Mycena</taxon>
    </lineage>
</organism>
<dbReference type="Proteomes" id="UP001215598">
    <property type="component" value="Unassembled WGS sequence"/>
</dbReference>
<keyword evidence="2" id="KW-1185">Reference proteome</keyword>
<dbReference type="AlphaFoldDB" id="A0AAD7N3T7"/>
<name>A0AAD7N3T7_9AGAR</name>
<gene>
    <name evidence="1" type="ORF">B0H16DRAFT_1727293</name>
</gene>
<sequence>MESSGSSPLPPTFPYGKKHFDGHIENNMGVFGVHFGDPRFLLDIPRPEHAATPDVDNFRHGDFKRPVWINPHMPYLLLLPRYNPFYAPLFDCLDVDKHNVPVEQLNVVAPREFDSQVRWGLKKDLIDKWLHLESLLRMTLQIMVELYGGRIAERVYGFLSPISYRYTERNARSRSTTVDIALRLRNAFLPLIAQILLMFILLDALDRDHWRARLQGKLPKLHPQWITDLGASATGDMSIDRLGGIIDLTLAKKHADHYLPRHIR</sequence>
<evidence type="ECO:0000313" key="2">
    <source>
        <dbReference type="Proteomes" id="UP001215598"/>
    </source>
</evidence>
<accession>A0AAD7N3T7</accession>
<comment type="caution">
    <text evidence="1">The sequence shown here is derived from an EMBL/GenBank/DDBJ whole genome shotgun (WGS) entry which is preliminary data.</text>
</comment>
<evidence type="ECO:0000313" key="1">
    <source>
        <dbReference type="EMBL" id="KAJ7744350.1"/>
    </source>
</evidence>